<evidence type="ECO:0000259" key="11">
    <source>
        <dbReference type="Pfam" id="PF00370"/>
    </source>
</evidence>
<feature type="binding site" evidence="9">
    <location>
        <position position="242"/>
    </location>
    <ligand>
        <name>sn-glycerol 3-phosphate</name>
        <dbReference type="ChEBI" id="CHEBI:57597"/>
    </ligand>
</feature>
<dbReference type="PROSITE" id="PS00933">
    <property type="entry name" value="FGGY_KINASES_1"/>
    <property type="match status" value="1"/>
</dbReference>
<dbReference type="Pfam" id="PF02782">
    <property type="entry name" value="FGGY_C"/>
    <property type="match status" value="1"/>
</dbReference>
<feature type="domain" description="Carbohydrate kinase FGGY N-terminal" evidence="11">
    <location>
        <begin position="4"/>
        <end position="249"/>
    </location>
</feature>
<feature type="binding site" evidence="9">
    <location>
        <position position="311"/>
    </location>
    <ligand>
        <name>ATP</name>
        <dbReference type="ChEBI" id="CHEBI:30616"/>
    </ligand>
</feature>
<comment type="activity regulation">
    <text evidence="9">Inhibited by fructose 1,6-bisphosphate (FBP).</text>
</comment>
<dbReference type="EC" id="2.7.1.30" evidence="9"/>
<evidence type="ECO:0000256" key="8">
    <source>
        <dbReference type="ARBA" id="ARBA00052101"/>
    </source>
</evidence>
<feature type="binding site" evidence="9">
    <location>
        <position position="408"/>
    </location>
    <ligand>
        <name>ATP</name>
        <dbReference type="ChEBI" id="CHEBI:30616"/>
    </ligand>
</feature>
<feature type="binding site" evidence="9">
    <location>
        <position position="242"/>
    </location>
    <ligand>
        <name>glycerol</name>
        <dbReference type="ChEBI" id="CHEBI:17754"/>
    </ligand>
</feature>
<dbReference type="UniPathway" id="UPA00618">
    <property type="reaction ID" value="UER00672"/>
</dbReference>
<feature type="binding site" evidence="9">
    <location>
        <position position="11"/>
    </location>
    <ligand>
        <name>ADP</name>
        <dbReference type="ChEBI" id="CHEBI:456216"/>
    </ligand>
</feature>
<dbReference type="InterPro" id="IPR018484">
    <property type="entry name" value="FGGY_N"/>
</dbReference>
<keyword evidence="7 9" id="KW-0067">ATP-binding</keyword>
<feature type="binding site" evidence="9">
    <location>
        <position position="11"/>
    </location>
    <ligand>
        <name>sn-glycerol 3-phosphate</name>
        <dbReference type="ChEBI" id="CHEBI:57597"/>
    </ligand>
</feature>
<feature type="binding site" evidence="9">
    <location>
        <position position="81"/>
    </location>
    <ligand>
        <name>glycerol</name>
        <dbReference type="ChEBI" id="CHEBI:17754"/>
    </ligand>
</feature>
<comment type="function">
    <text evidence="9">Key enzyme in the regulation of glycerol uptake and metabolism. Catalyzes the phosphorylation of glycerol to yield sn-glycerol 3-phosphate.</text>
</comment>
<evidence type="ECO:0000259" key="12">
    <source>
        <dbReference type="Pfam" id="PF02782"/>
    </source>
</evidence>
<dbReference type="PANTHER" id="PTHR10196">
    <property type="entry name" value="SUGAR KINASE"/>
    <property type="match status" value="1"/>
</dbReference>
<feature type="binding site" evidence="9">
    <location>
        <position position="13"/>
    </location>
    <ligand>
        <name>ATP</name>
        <dbReference type="ChEBI" id="CHEBI:30616"/>
    </ligand>
</feature>
<dbReference type="FunFam" id="3.30.420.40:FF:000008">
    <property type="entry name" value="Glycerol kinase"/>
    <property type="match status" value="1"/>
</dbReference>
<dbReference type="Gene3D" id="3.30.420.40">
    <property type="match status" value="2"/>
</dbReference>
<feature type="binding site" evidence="9">
    <location>
        <position position="408"/>
    </location>
    <ligand>
        <name>ADP</name>
        <dbReference type="ChEBI" id="CHEBI:456216"/>
    </ligand>
</feature>
<feature type="binding site" evidence="9">
    <location>
        <position position="11"/>
    </location>
    <ligand>
        <name>ATP</name>
        <dbReference type="ChEBI" id="CHEBI:30616"/>
    </ligand>
</feature>
<dbReference type="FunFam" id="3.30.420.40:FF:000007">
    <property type="entry name" value="Glycerol kinase"/>
    <property type="match status" value="1"/>
</dbReference>
<feature type="binding site" evidence="9">
    <location>
        <position position="412"/>
    </location>
    <ligand>
        <name>ADP</name>
        <dbReference type="ChEBI" id="CHEBI:456216"/>
    </ligand>
</feature>
<dbReference type="NCBIfam" id="NF000756">
    <property type="entry name" value="PRK00047.1"/>
    <property type="match status" value="1"/>
</dbReference>
<dbReference type="InterPro" id="IPR043129">
    <property type="entry name" value="ATPase_NBD"/>
</dbReference>
<evidence type="ECO:0000256" key="3">
    <source>
        <dbReference type="ARBA" id="ARBA00022679"/>
    </source>
</evidence>
<comment type="catalytic activity">
    <reaction evidence="8 9">
        <text>glycerol + ATP = sn-glycerol 3-phosphate + ADP + H(+)</text>
        <dbReference type="Rhea" id="RHEA:21644"/>
        <dbReference type="ChEBI" id="CHEBI:15378"/>
        <dbReference type="ChEBI" id="CHEBI:17754"/>
        <dbReference type="ChEBI" id="CHEBI:30616"/>
        <dbReference type="ChEBI" id="CHEBI:57597"/>
        <dbReference type="ChEBI" id="CHEBI:456216"/>
        <dbReference type="EC" id="2.7.1.30"/>
    </reaction>
</comment>
<organism evidence="13 14">
    <name type="scientific">Geobacter argillaceus</name>
    <dbReference type="NCBI Taxonomy" id="345631"/>
    <lineage>
        <taxon>Bacteria</taxon>
        <taxon>Pseudomonadati</taxon>
        <taxon>Thermodesulfobacteriota</taxon>
        <taxon>Desulfuromonadia</taxon>
        <taxon>Geobacterales</taxon>
        <taxon>Geobacteraceae</taxon>
        <taxon>Geobacter</taxon>
    </lineage>
</organism>
<keyword evidence="3 9" id="KW-0808">Transferase</keyword>
<dbReference type="EMBL" id="VLLN01000006">
    <property type="protein sequence ID" value="TWJ19823.1"/>
    <property type="molecule type" value="Genomic_DNA"/>
</dbReference>
<feature type="binding site" evidence="9">
    <location>
        <position position="15"/>
    </location>
    <ligand>
        <name>ADP</name>
        <dbReference type="ChEBI" id="CHEBI:456216"/>
    </ligand>
</feature>
<reference evidence="13 14" key="1">
    <citation type="submission" date="2019-07" db="EMBL/GenBank/DDBJ databases">
        <title>Genomic Encyclopedia of Archaeal and Bacterial Type Strains, Phase II (KMG-II): from individual species to whole genera.</title>
        <authorList>
            <person name="Goeker M."/>
        </authorList>
    </citation>
    <scope>NUCLEOTIDE SEQUENCE [LARGE SCALE GENOMIC DNA]</scope>
    <source>
        <strain evidence="13 14">ATCC BAA-1139</strain>
    </source>
</reference>
<dbReference type="Pfam" id="PF00370">
    <property type="entry name" value="FGGY_N"/>
    <property type="match status" value="1"/>
</dbReference>
<keyword evidence="4 9" id="KW-0547">Nucleotide-binding</keyword>
<dbReference type="AlphaFoldDB" id="A0A562VPF1"/>
<feature type="binding site" evidence="9">
    <location>
        <position position="133"/>
    </location>
    <ligand>
        <name>sn-glycerol 3-phosphate</name>
        <dbReference type="ChEBI" id="CHEBI:57597"/>
    </ligand>
</feature>
<comment type="pathway">
    <text evidence="1 9">Polyol metabolism; glycerol degradation via glycerol kinase pathway; sn-glycerol 3-phosphate from glycerol: step 1/1.</text>
</comment>
<feature type="binding site" evidence="9">
    <location>
        <position position="243"/>
    </location>
    <ligand>
        <name>glycerol</name>
        <dbReference type="ChEBI" id="CHEBI:17754"/>
    </ligand>
</feature>
<dbReference type="CDD" id="cd07786">
    <property type="entry name" value="FGGY_EcGK_like"/>
    <property type="match status" value="1"/>
</dbReference>
<name>A0A562VPF1_9BACT</name>
<dbReference type="InterPro" id="IPR018483">
    <property type="entry name" value="Carb_kinase_FGGY_CS"/>
</dbReference>
<evidence type="ECO:0000256" key="10">
    <source>
        <dbReference type="RuleBase" id="RU003733"/>
    </source>
</evidence>
<feature type="binding site" evidence="9">
    <location>
        <position position="264"/>
    </location>
    <ligand>
        <name>ADP</name>
        <dbReference type="ChEBI" id="CHEBI:456216"/>
    </ligand>
</feature>
<evidence type="ECO:0000256" key="9">
    <source>
        <dbReference type="HAMAP-Rule" id="MF_00186"/>
    </source>
</evidence>
<dbReference type="PANTHER" id="PTHR10196:SF69">
    <property type="entry name" value="GLYCEROL KINASE"/>
    <property type="match status" value="1"/>
</dbReference>
<sequence length="496" mass="53095">MSHILALDQGTTSSRAIVFDGSATICAIAQREFRQIFPQPGWVEHDGLEIWATQVGVAAEALTRAGISPREVMAIGITNQRETTLLWDRHSGEPLYNAIVWQDRRTAALCDRLKTEGLEPLFRQKTGLVLDAYFSGTKLAWLLDNIPGARDRAEAGELAFGTVDTWLAWNLSGGRLHISDASNASRTLLFNITTLDWDDELLAILGIPRVVLPQLVDSSAVYGETAGDLFAAAIPIAGMAGDQQAALFGQACGTAGMAKNTYGTGCFLLMHCGERPVPSQHNLLTTVAWQLAGRADYALEGSVFVAGAAVQWLRDGLGIIRSSNEVEALAASVPDSGEVCLVPAFTGLGAPHWDPYARGTIVGITRGTTAAHIARATLESIAFQSADLLTAMEADAGITLSELRVDGGATANALLMQFQADLLGVPVVRPRVSETTALGAAYLAGLAVGLWRDRQEIAGHWQADRVFSPTMGRAQAAELRGRWERAVERSRAWVAP</sequence>
<dbReference type="InterPro" id="IPR005999">
    <property type="entry name" value="Glycerol_kin"/>
</dbReference>
<dbReference type="GO" id="GO:0006072">
    <property type="term" value="P:glycerol-3-phosphate metabolic process"/>
    <property type="evidence" value="ECO:0007669"/>
    <property type="project" value="InterPro"/>
</dbReference>
<dbReference type="GO" id="GO:0005524">
    <property type="term" value="F:ATP binding"/>
    <property type="evidence" value="ECO:0007669"/>
    <property type="project" value="UniProtKB-UniRule"/>
</dbReference>
<dbReference type="SUPFAM" id="SSF53067">
    <property type="entry name" value="Actin-like ATPase domain"/>
    <property type="match status" value="2"/>
</dbReference>
<feature type="binding site" evidence="9">
    <location>
        <position position="82"/>
    </location>
    <ligand>
        <name>sn-glycerol 3-phosphate</name>
        <dbReference type="ChEBI" id="CHEBI:57597"/>
    </ligand>
</feature>
<evidence type="ECO:0000256" key="1">
    <source>
        <dbReference type="ARBA" id="ARBA00005190"/>
    </source>
</evidence>
<dbReference type="GO" id="GO:0019563">
    <property type="term" value="P:glycerol catabolic process"/>
    <property type="evidence" value="ECO:0007669"/>
    <property type="project" value="UniProtKB-UniRule"/>
</dbReference>
<feature type="binding site" evidence="9">
    <location>
        <position position="307"/>
    </location>
    <ligand>
        <name>ADP</name>
        <dbReference type="ChEBI" id="CHEBI:456216"/>
    </ligand>
</feature>
<feature type="binding site" evidence="9">
    <location>
        <position position="12"/>
    </location>
    <ligand>
        <name>ATP</name>
        <dbReference type="ChEBI" id="CHEBI:30616"/>
    </ligand>
</feature>
<protein>
    <recommendedName>
        <fullName evidence="9">Glycerol kinase</fullName>
        <ecNumber evidence="9">2.7.1.30</ecNumber>
    </recommendedName>
    <alternativeName>
        <fullName evidence="9">ATP:glycerol 3-phosphotransferase</fullName>
    </alternativeName>
    <alternativeName>
        <fullName evidence="9">Glycerokinase</fullName>
        <shortName evidence="9">GK</shortName>
    </alternativeName>
</protein>
<dbReference type="GO" id="GO:0004370">
    <property type="term" value="F:glycerol kinase activity"/>
    <property type="evidence" value="ECO:0007669"/>
    <property type="project" value="UniProtKB-UniRule"/>
</dbReference>
<dbReference type="Proteomes" id="UP000319449">
    <property type="component" value="Unassembled WGS sequence"/>
</dbReference>
<dbReference type="NCBIfam" id="TIGR01311">
    <property type="entry name" value="glycerol_kin"/>
    <property type="match status" value="1"/>
</dbReference>
<evidence type="ECO:0000256" key="4">
    <source>
        <dbReference type="ARBA" id="ARBA00022741"/>
    </source>
</evidence>
<dbReference type="InterPro" id="IPR018485">
    <property type="entry name" value="FGGY_C"/>
</dbReference>
<evidence type="ECO:0000256" key="6">
    <source>
        <dbReference type="ARBA" id="ARBA00022798"/>
    </source>
</evidence>
<evidence type="ECO:0000313" key="14">
    <source>
        <dbReference type="Proteomes" id="UP000319449"/>
    </source>
</evidence>
<dbReference type="PROSITE" id="PS00445">
    <property type="entry name" value="FGGY_KINASES_2"/>
    <property type="match status" value="1"/>
</dbReference>
<dbReference type="PIRSF" id="PIRSF000538">
    <property type="entry name" value="GlpK"/>
    <property type="match status" value="1"/>
</dbReference>
<accession>A0A562VPF1</accession>
<gene>
    <name evidence="9" type="primary">glpK</name>
    <name evidence="13" type="ORF">JN12_01311</name>
</gene>
<dbReference type="HAMAP" id="MF_00186">
    <property type="entry name" value="Glycerol_kin"/>
    <property type="match status" value="1"/>
</dbReference>
<evidence type="ECO:0000256" key="7">
    <source>
        <dbReference type="ARBA" id="ARBA00022840"/>
    </source>
</evidence>
<dbReference type="RefSeq" id="WP_145020007.1">
    <property type="nucleotide sequence ID" value="NZ_VLLN01000006.1"/>
</dbReference>
<keyword evidence="14" id="KW-1185">Reference proteome</keyword>
<dbReference type="GO" id="GO:0005829">
    <property type="term" value="C:cytosol"/>
    <property type="evidence" value="ECO:0007669"/>
    <property type="project" value="UniProtKB-ARBA"/>
</dbReference>
<feature type="binding site" evidence="9">
    <location>
        <position position="264"/>
    </location>
    <ligand>
        <name>ATP</name>
        <dbReference type="ChEBI" id="CHEBI:30616"/>
    </ligand>
</feature>
<dbReference type="InterPro" id="IPR000577">
    <property type="entry name" value="Carb_kinase_FGGY"/>
</dbReference>
<feature type="binding site" evidence="9">
    <location>
        <position position="81"/>
    </location>
    <ligand>
        <name>sn-glycerol 3-phosphate</name>
        <dbReference type="ChEBI" id="CHEBI:57597"/>
    </ligand>
</feature>
<keyword evidence="5 9" id="KW-0418">Kinase</keyword>
<feature type="binding site" evidence="9">
    <location>
        <position position="133"/>
    </location>
    <ligand>
        <name>glycerol</name>
        <dbReference type="ChEBI" id="CHEBI:17754"/>
    </ligand>
</feature>
<comment type="similarity">
    <text evidence="2 9 10">Belongs to the FGGY kinase family.</text>
</comment>
<evidence type="ECO:0000256" key="2">
    <source>
        <dbReference type="ARBA" id="ARBA00009156"/>
    </source>
</evidence>
<dbReference type="OrthoDB" id="9805576at2"/>
<feature type="domain" description="Carbohydrate kinase FGGY C-terminal" evidence="12">
    <location>
        <begin position="259"/>
        <end position="447"/>
    </location>
</feature>
<evidence type="ECO:0000313" key="13">
    <source>
        <dbReference type="EMBL" id="TWJ19823.1"/>
    </source>
</evidence>
<evidence type="ECO:0000256" key="5">
    <source>
        <dbReference type="ARBA" id="ARBA00022777"/>
    </source>
</evidence>
<feature type="binding site" evidence="9">
    <location>
        <position position="82"/>
    </location>
    <ligand>
        <name>glycerol</name>
        <dbReference type="ChEBI" id="CHEBI:17754"/>
    </ligand>
</feature>
<keyword evidence="6 9" id="KW-0319">Glycerol metabolism</keyword>
<proteinExistence type="inferred from homology"/>
<feature type="binding site" evidence="9">
    <location>
        <position position="307"/>
    </location>
    <ligand>
        <name>ATP</name>
        <dbReference type="ChEBI" id="CHEBI:30616"/>
    </ligand>
</feature>
<comment type="caution">
    <text evidence="13">The sequence shown here is derived from an EMBL/GenBank/DDBJ whole genome shotgun (WGS) entry which is preliminary data.</text>
</comment>